<feature type="transmembrane region" description="Helical" evidence="1">
    <location>
        <begin position="36"/>
        <end position="57"/>
    </location>
</feature>
<feature type="transmembrane region" description="Helical" evidence="1">
    <location>
        <begin position="85"/>
        <end position="104"/>
    </location>
</feature>
<sequence length="121" mass="12232">MTGMVGVAGNVAYGFNTIHVSLGGVDLVDADGAATLVKPLGLVFVLALLLTAIGLAVTGTAPRWAALLIGIASVTWPASHIPNIAWLAVLTQVLLLVAFGGLYVTCRARVEPRVATAGLAG</sequence>
<comment type="caution">
    <text evidence="2">The sequence shown here is derived from an EMBL/GenBank/DDBJ whole genome shotgun (WGS) entry which is preliminary data.</text>
</comment>
<keyword evidence="1" id="KW-0472">Membrane</keyword>
<reference evidence="2 3" key="1">
    <citation type="submission" date="2019-01" db="EMBL/GenBank/DDBJ databases">
        <title>Nocardioides guangzhouensis sp. nov., an actinobacterium isolated from soil.</title>
        <authorList>
            <person name="Fu Y."/>
            <person name="Cai Y."/>
            <person name="Lin Z."/>
            <person name="Chen P."/>
        </authorList>
    </citation>
    <scope>NUCLEOTIDE SEQUENCE [LARGE SCALE GENOMIC DNA]</scope>
    <source>
        <strain evidence="2 3">130</strain>
    </source>
</reference>
<evidence type="ECO:0000313" key="2">
    <source>
        <dbReference type="EMBL" id="RYP83931.1"/>
    </source>
</evidence>
<protein>
    <submittedName>
        <fullName evidence="2">Uncharacterized protein</fullName>
    </submittedName>
</protein>
<dbReference type="AlphaFoldDB" id="A0A4Q4Z9P4"/>
<accession>A0A4Q4Z9P4</accession>
<keyword evidence="1" id="KW-0812">Transmembrane</keyword>
<dbReference type="EMBL" id="SDKM01000028">
    <property type="protein sequence ID" value="RYP83931.1"/>
    <property type="molecule type" value="Genomic_DNA"/>
</dbReference>
<evidence type="ECO:0000256" key="1">
    <source>
        <dbReference type="SAM" id="Phobius"/>
    </source>
</evidence>
<gene>
    <name evidence="2" type="ORF">EKO23_17800</name>
</gene>
<name>A0A4Q4Z9P4_9ACTN</name>
<evidence type="ECO:0000313" key="3">
    <source>
        <dbReference type="Proteomes" id="UP000295198"/>
    </source>
</evidence>
<dbReference type="Proteomes" id="UP000295198">
    <property type="component" value="Unassembled WGS sequence"/>
</dbReference>
<keyword evidence="3" id="KW-1185">Reference proteome</keyword>
<proteinExistence type="predicted"/>
<keyword evidence="1" id="KW-1133">Transmembrane helix</keyword>
<organism evidence="2 3">
    <name type="scientific">Nocardioides guangzhouensis</name>
    <dbReference type="NCBI Taxonomy" id="2497878"/>
    <lineage>
        <taxon>Bacteria</taxon>
        <taxon>Bacillati</taxon>
        <taxon>Actinomycetota</taxon>
        <taxon>Actinomycetes</taxon>
        <taxon>Propionibacteriales</taxon>
        <taxon>Nocardioidaceae</taxon>
        <taxon>Nocardioides</taxon>
    </lineage>
</organism>